<dbReference type="SUPFAM" id="SSF102405">
    <property type="entry name" value="MCP/YpsA-like"/>
    <property type="match status" value="1"/>
</dbReference>
<evidence type="ECO:0000313" key="2">
    <source>
        <dbReference type="Proteomes" id="UP000269198"/>
    </source>
</evidence>
<dbReference type="OrthoDB" id="3231229at2"/>
<gene>
    <name evidence="1" type="ORF">EFW17_02740</name>
</gene>
<dbReference type="RefSeq" id="WP_123199845.1">
    <property type="nucleotide sequence ID" value="NZ_RJMB01000002.1"/>
</dbReference>
<dbReference type="EMBL" id="RJMB01000002">
    <property type="protein sequence ID" value="RNL87017.1"/>
    <property type="molecule type" value="Genomic_DNA"/>
</dbReference>
<proteinExistence type="predicted"/>
<evidence type="ECO:0000313" key="1">
    <source>
        <dbReference type="EMBL" id="RNL87017.1"/>
    </source>
</evidence>
<comment type="caution">
    <text evidence="1">The sequence shown here is derived from an EMBL/GenBank/DDBJ whole genome shotgun (WGS) entry which is preliminary data.</text>
</comment>
<organism evidence="1 2">
    <name type="scientific">Halostreptopolyspora alba</name>
    <dbReference type="NCBI Taxonomy" id="2487137"/>
    <lineage>
        <taxon>Bacteria</taxon>
        <taxon>Bacillati</taxon>
        <taxon>Actinomycetota</taxon>
        <taxon>Actinomycetes</taxon>
        <taxon>Streptosporangiales</taxon>
        <taxon>Nocardiopsidaceae</taxon>
        <taxon>Halostreptopolyspora</taxon>
    </lineage>
</organism>
<accession>A0A3N0EGW9</accession>
<dbReference type="AlphaFoldDB" id="A0A3N0EGW9"/>
<dbReference type="Gene3D" id="3.40.50.450">
    <property type="match status" value="1"/>
</dbReference>
<evidence type="ECO:0008006" key="3">
    <source>
        <dbReference type="Google" id="ProtNLM"/>
    </source>
</evidence>
<name>A0A3N0EGW9_9ACTN</name>
<reference evidence="1 2" key="1">
    <citation type="submission" date="2018-11" db="EMBL/GenBank/DDBJ databases">
        <title>The genome draft of YIM 96095.</title>
        <authorList>
            <person name="Tang S.-K."/>
            <person name="Chunyu W.-X."/>
            <person name="Feng Y.-Z."/>
        </authorList>
    </citation>
    <scope>NUCLEOTIDE SEQUENCE [LARGE SCALE GENOMIC DNA]</scope>
    <source>
        <strain evidence="1 2">YIM 96095</strain>
    </source>
</reference>
<protein>
    <recommendedName>
        <fullName evidence="3">DUF1273 family protein</fullName>
    </recommendedName>
</protein>
<dbReference type="Proteomes" id="UP000269198">
    <property type="component" value="Unassembled WGS sequence"/>
</dbReference>
<keyword evidence="2" id="KW-1185">Reference proteome</keyword>
<sequence length="157" mass="17057">MRRIAITGHRELTADVGRAVEEGIRARLSPLGSALVGMSCLADGADTIFARLVVDAGARLEVVVPALRYRDGLPRSHHATYDELLSKAALVHRLPHVESTPESHMEAGQHMVRRCDELIAVWDGQPARGHGGTADIVHLARENGRPVTVVWPEGAQR</sequence>